<evidence type="ECO:0000259" key="6">
    <source>
        <dbReference type="PROSITE" id="PS50042"/>
    </source>
</evidence>
<comment type="subcellular location">
    <subcellularLocation>
        <location evidence="1">Membrane</location>
        <topology evidence="1">Multi-pass membrane protein</topology>
    </subcellularLocation>
</comment>
<feature type="domain" description="STAS" evidence="7">
    <location>
        <begin position="497"/>
        <end position="581"/>
    </location>
</feature>
<keyword evidence="2 5" id="KW-0812">Transmembrane</keyword>
<dbReference type="Proteomes" id="UP001515480">
    <property type="component" value="Unassembled WGS sequence"/>
</dbReference>
<dbReference type="InterPro" id="IPR018490">
    <property type="entry name" value="cNMP-bd_dom_sf"/>
</dbReference>
<dbReference type="PANTHER" id="PTHR43310">
    <property type="entry name" value="SULFATE TRANSPORTER YBAR-RELATED"/>
    <property type="match status" value="1"/>
</dbReference>
<feature type="transmembrane region" description="Helical" evidence="5">
    <location>
        <begin position="34"/>
        <end position="53"/>
    </location>
</feature>
<evidence type="ECO:0000313" key="8">
    <source>
        <dbReference type="EMBL" id="KAL1528416.1"/>
    </source>
</evidence>
<evidence type="ECO:0000259" key="7">
    <source>
        <dbReference type="PROSITE" id="PS50801"/>
    </source>
</evidence>
<feature type="transmembrane region" description="Helical" evidence="5">
    <location>
        <begin position="152"/>
        <end position="172"/>
    </location>
</feature>
<keyword evidence="9" id="KW-1185">Reference proteome</keyword>
<dbReference type="AlphaFoldDB" id="A0AB34K610"/>
<dbReference type="InterPro" id="IPR014710">
    <property type="entry name" value="RmlC-like_jellyroll"/>
</dbReference>
<comment type="caution">
    <text evidence="8">The sequence shown here is derived from an EMBL/GenBank/DDBJ whole genome shotgun (WGS) entry which is preliminary data.</text>
</comment>
<protein>
    <recommendedName>
        <fullName evidence="10">Sulfate transporter</fullName>
    </recommendedName>
</protein>
<evidence type="ECO:0000256" key="4">
    <source>
        <dbReference type="ARBA" id="ARBA00023136"/>
    </source>
</evidence>
<dbReference type="SUPFAM" id="SSF52091">
    <property type="entry name" value="SpoIIaa-like"/>
    <property type="match status" value="1"/>
</dbReference>
<keyword evidence="4 5" id="KW-0472">Membrane</keyword>
<dbReference type="Pfam" id="PF00916">
    <property type="entry name" value="Sulfate_transp"/>
    <property type="match status" value="1"/>
</dbReference>
<organism evidence="8 9">
    <name type="scientific">Prymnesium parvum</name>
    <name type="common">Toxic golden alga</name>
    <dbReference type="NCBI Taxonomy" id="97485"/>
    <lineage>
        <taxon>Eukaryota</taxon>
        <taxon>Haptista</taxon>
        <taxon>Haptophyta</taxon>
        <taxon>Prymnesiophyceae</taxon>
        <taxon>Prymnesiales</taxon>
        <taxon>Prymnesiaceae</taxon>
        <taxon>Prymnesium</taxon>
    </lineage>
</organism>
<reference evidence="8 9" key="1">
    <citation type="journal article" date="2024" name="Science">
        <title>Giant polyketide synthase enzymes in the biosynthesis of giant marine polyether toxins.</title>
        <authorList>
            <person name="Fallon T.R."/>
            <person name="Shende V.V."/>
            <person name="Wierzbicki I.H."/>
            <person name="Pendleton A.L."/>
            <person name="Watervoot N.F."/>
            <person name="Auber R.P."/>
            <person name="Gonzalez D.J."/>
            <person name="Wisecaver J.H."/>
            <person name="Moore B.S."/>
        </authorList>
    </citation>
    <scope>NUCLEOTIDE SEQUENCE [LARGE SCALE GENOMIC DNA]</scope>
    <source>
        <strain evidence="8 9">12B1</strain>
    </source>
</reference>
<keyword evidence="3 5" id="KW-1133">Transmembrane helix</keyword>
<evidence type="ECO:0008006" key="10">
    <source>
        <dbReference type="Google" id="ProtNLM"/>
    </source>
</evidence>
<sequence length="813" mass="87549">MKSLHEPFLLPSNGKRRLRLDRALLHNLSVTPPALFLACINDVYAASFGLLLIPLATGVSPSFGVPMYLFSVTTAQLGAVLRSNIPFATGGSTFELLPLLAPMAQLVVADSSLDAAARASNILAMYAATSLLIGCLYLAAAKLRVARLFRCIPLVVLKGALTSVGLFMVLTAGRMAVAHAFEGILSLLDQSTLWRVGTTLALAVGLALVDRAVASPLASVAYLSLAAAAFNLLPHLHLLPAGSLGEDWYFSAHNEGASPFGILAVFDPREVRVELLVRAVPYMLSCALVHSLMAVCDLVSLEAMAAEASGGVEFDLDREIGSIGLGNLLAACCGATPNYVQLSPSVTNYKLAYKEQAASRESVGDPPRAGPWVALFSFASLWAIDSIVQVVPRPVVGAFMLWLGLHFVKESAIDLVQRSSDPVDWVIIVLMTFLMMGVGFVEGLSAGLLIALLHFVVLYSRAPIVRFISDGTMLQSNTVRPHRHRVYLNESGDRLPIVSLQGYLMFGSSLQLTEAIGSIFSARDDSMKGASAPQPWFVIFDMRAVKGCDFGSVQELVKLKLATDRRGGTMRIAQPPAHVMRGIQAAARGTFDRIVDLQDTLRECEDILLSHSQSLVAPVCPGGTDTATDLDAVLIHLKGVDVDGRTAVRTACVPREQPIEQLARYLLRHAEVRPINAGDTVWRPKDNATFYVIVLHGRLRLLCNGQVIEDCVPGSCVGYLFMFASSRGAYALRDTLLVAAEASRLLVLDRHLLAKIQNDNPTLDRMLLDGMIANMSGEYRRLIRLNAVADAVSLGKTGSSASLYELDEMSITA</sequence>
<name>A0AB34K610_PRYPA</name>
<feature type="transmembrane region" description="Helical" evidence="5">
    <location>
        <begin position="425"/>
        <end position="458"/>
    </location>
</feature>
<evidence type="ECO:0000256" key="1">
    <source>
        <dbReference type="ARBA" id="ARBA00004141"/>
    </source>
</evidence>
<feature type="transmembrane region" description="Helical" evidence="5">
    <location>
        <begin position="122"/>
        <end position="140"/>
    </location>
</feature>
<accession>A0AB34K610</accession>
<dbReference type="InterPro" id="IPR002645">
    <property type="entry name" value="STAS_dom"/>
</dbReference>
<dbReference type="PROSITE" id="PS50801">
    <property type="entry name" value="STAS"/>
    <property type="match status" value="1"/>
</dbReference>
<dbReference type="PANTHER" id="PTHR43310:SF4">
    <property type="entry name" value="AFR304WP"/>
    <property type="match status" value="1"/>
</dbReference>
<dbReference type="CDD" id="cd00038">
    <property type="entry name" value="CAP_ED"/>
    <property type="match status" value="1"/>
</dbReference>
<dbReference type="SUPFAM" id="SSF51206">
    <property type="entry name" value="cAMP-binding domain-like"/>
    <property type="match status" value="1"/>
</dbReference>
<feature type="domain" description="Cyclic nucleotide-binding" evidence="6">
    <location>
        <begin position="675"/>
        <end position="774"/>
    </location>
</feature>
<dbReference type="InterPro" id="IPR011547">
    <property type="entry name" value="SLC26A/SulP_dom"/>
</dbReference>
<dbReference type="EMBL" id="JBGBPQ010000002">
    <property type="protein sequence ID" value="KAL1528416.1"/>
    <property type="molecule type" value="Genomic_DNA"/>
</dbReference>
<evidence type="ECO:0000256" key="3">
    <source>
        <dbReference type="ARBA" id="ARBA00022989"/>
    </source>
</evidence>
<dbReference type="Pfam" id="PF01740">
    <property type="entry name" value="STAS"/>
    <property type="match status" value="1"/>
</dbReference>
<evidence type="ECO:0000256" key="2">
    <source>
        <dbReference type="ARBA" id="ARBA00022692"/>
    </source>
</evidence>
<proteinExistence type="predicted"/>
<feature type="transmembrane region" description="Helical" evidence="5">
    <location>
        <begin position="192"/>
        <end position="209"/>
    </location>
</feature>
<dbReference type="Gene3D" id="2.60.120.10">
    <property type="entry name" value="Jelly Rolls"/>
    <property type="match status" value="1"/>
</dbReference>
<dbReference type="InterPro" id="IPR052706">
    <property type="entry name" value="Membrane-Transporter-like"/>
</dbReference>
<dbReference type="GO" id="GO:0016020">
    <property type="term" value="C:membrane"/>
    <property type="evidence" value="ECO:0007669"/>
    <property type="project" value="UniProtKB-SubCell"/>
</dbReference>
<evidence type="ECO:0000256" key="5">
    <source>
        <dbReference type="SAM" id="Phobius"/>
    </source>
</evidence>
<dbReference type="InterPro" id="IPR000595">
    <property type="entry name" value="cNMP-bd_dom"/>
</dbReference>
<dbReference type="InterPro" id="IPR036513">
    <property type="entry name" value="STAS_dom_sf"/>
</dbReference>
<dbReference type="Gene3D" id="3.30.750.24">
    <property type="entry name" value="STAS domain"/>
    <property type="match status" value="1"/>
</dbReference>
<evidence type="ECO:0000313" key="9">
    <source>
        <dbReference type="Proteomes" id="UP001515480"/>
    </source>
</evidence>
<dbReference type="PROSITE" id="PS50042">
    <property type="entry name" value="CNMP_BINDING_3"/>
    <property type="match status" value="1"/>
</dbReference>
<gene>
    <name evidence="8" type="ORF">AB1Y20_009765</name>
</gene>